<dbReference type="EMBL" id="QHJG01000008">
    <property type="protein sequence ID" value="PWY56488.1"/>
    <property type="molecule type" value="Genomic_DNA"/>
</dbReference>
<dbReference type="Proteomes" id="UP000247152">
    <property type="component" value="Unassembled WGS sequence"/>
</dbReference>
<feature type="compositionally biased region" description="Basic and acidic residues" evidence="1">
    <location>
        <begin position="335"/>
        <end position="348"/>
    </location>
</feature>
<dbReference type="EMBL" id="QHJG01000003">
    <property type="protein sequence ID" value="PWY57155.1"/>
    <property type="molecule type" value="Genomic_DNA"/>
</dbReference>
<keyword evidence="6" id="KW-1185">Reference proteome</keyword>
<dbReference type="Pfam" id="PF07722">
    <property type="entry name" value="Peptidase_C26"/>
    <property type="match status" value="1"/>
</dbReference>
<evidence type="ECO:0000313" key="2">
    <source>
        <dbReference type="EMBL" id="PWY56488.1"/>
    </source>
</evidence>
<dbReference type="AlphaFoldDB" id="A0A317U748"/>
<dbReference type="GO" id="GO:0005829">
    <property type="term" value="C:cytosol"/>
    <property type="evidence" value="ECO:0007669"/>
    <property type="project" value="TreeGrafter"/>
</dbReference>
<dbReference type="PANTHER" id="PTHR43235:SF1">
    <property type="entry name" value="GLUTAMINE AMIDOTRANSFERASE PB2B2.05-RELATED"/>
    <property type="match status" value="1"/>
</dbReference>
<proteinExistence type="predicted"/>
<organism evidence="3 5">
    <name type="scientific">Legionella qingyii</name>
    <dbReference type="NCBI Taxonomy" id="2184757"/>
    <lineage>
        <taxon>Bacteria</taxon>
        <taxon>Pseudomonadati</taxon>
        <taxon>Pseudomonadota</taxon>
        <taxon>Gammaproteobacteria</taxon>
        <taxon>Legionellales</taxon>
        <taxon>Legionellaceae</taxon>
        <taxon>Legionella</taxon>
    </lineage>
</organism>
<dbReference type="PROSITE" id="PS51273">
    <property type="entry name" value="GATASE_TYPE_1"/>
    <property type="match status" value="1"/>
</dbReference>
<name>A0A317U748_9GAMM</name>
<dbReference type="PANTHER" id="PTHR43235">
    <property type="entry name" value="GLUTAMINE AMIDOTRANSFERASE PB2B2.05-RELATED"/>
    <property type="match status" value="1"/>
</dbReference>
<reference evidence="3 5" key="1">
    <citation type="submission" date="2018-05" db="EMBL/GenBank/DDBJ databases">
        <title>Legionella qingyii sp.nov., whole genome shotgun sequence.</title>
        <authorList>
            <person name="Wu H."/>
            <person name="Zhu Q."/>
            <person name="Hu C."/>
        </authorList>
    </citation>
    <scope>NUCLEOTIDE SEQUENCE [LARGE SCALE GENOMIC DNA]</scope>
    <source>
        <strain evidence="3 5">HEB18</strain>
    </source>
</reference>
<sequence length="355" mass="40754">MFQKFTEYLSNLGSTKNTNKEKPKFEYTLNKDEKEQLKHSEEKPKIIILYDSEGGTIYCDLLIDYLKGKGFDVIPVTPQEGLGHPAFNGRIDGIYLPGGPNVPVHDDSDPRKKFEGELTKLAESRDIPLLGICRGQQTVGHYHGYKVTDIPEDAEQHELHYEHFDTVYKETQDATFNNKVVVAEGSQLYNALHSKLKHKDKSNIEYNVTCLHHQHVEENQDNNSLRVTGRNKFDGLVESVEKKTGKYYTIGFQHHPEAVISICGEVRKIKLDQIERDSLEALADVDPVSDPDELYRVRHQCEKKESEVLNETWNEKAAKAEIGFFSKQVKQHYLDKAPKKEETQDTNDKYYPPCI</sequence>
<evidence type="ECO:0000313" key="5">
    <source>
        <dbReference type="Proteomes" id="UP000247152"/>
    </source>
</evidence>
<dbReference type="SUPFAM" id="SSF52317">
    <property type="entry name" value="Class I glutamine amidotransferase-like"/>
    <property type="match status" value="1"/>
</dbReference>
<dbReference type="GO" id="GO:0016811">
    <property type="term" value="F:hydrolase activity, acting on carbon-nitrogen (but not peptide) bonds, in linear amides"/>
    <property type="evidence" value="ECO:0007669"/>
    <property type="project" value="InterPro"/>
</dbReference>
<evidence type="ECO:0000313" key="4">
    <source>
        <dbReference type="EMBL" id="RUR25005.1"/>
    </source>
</evidence>
<dbReference type="OrthoDB" id="9813383at2"/>
<accession>A0A317U748</accession>
<reference evidence="4 6" key="2">
    <citation type="submission" date="2018-12" db="EMBL/GenBank/DDBJ databases">
        <title>Legionella sp,whole genome shotgun sequence.</title>
        <authorList>
            <person name="Wu H."/>
        </authorList>
    </citation>
    <scope>NUCLEOTIDE SEQUENCE [LARGE SCALE GENOMIC DNA]</scope>
    <source>
        <strain evidence="6">km489</strain>
        <strain evidence="4">Km489</strain>
    </source>
</reference>
<gene>
    <name evidence="3" type="ORF">DGG96_02270</name>
    <name evidence="2" type="ORF">DGG96_06920</name>
    <name evidence="4" type="ORF">ELY20_04405</name>
</gene>
<dbReference type="Proteomes" id="UP000287374">
    <property type="component" value="Unassembled WGS sequence"/>
</dbReference>
<dbReference type="EMBL" id="RZGX01000004">
    <property type="protein sequence ID" value="RUR25005.1"/>
    <property type="molecule type" value="Genomic_DNA"/>
</dbReference>
<dbReference type="InterPro" id="IPR044668">
    <property type="entry name" value="PuuD-like"/>
</dbReference>
<evidence type="ECO:0000256" key="1">
    <source>
        <dbReference type="SAM" id="MobiDB-lite"/>
    </source>
</evidence>
<evidence type="ECO:0000313" key="6">
    <source>
        <dbReference type="Proteomes" id="UP000287374"/>
    </source>
</evidence>
<comment type="caution">
    <text evidence="3">The sequence shown here is derived from an EMBL/GenBank/DDBJ whole genome shotgun (WGS) entry which is preliminary data.</text>
</comment>
<protein>
    <submittedName>
        <fullName evidence="3">Peptidase C26 family protein</fullName>
    </submittedName>
</protein>
<feature type="region of interest" description="Disordered" evidence="1">
    <location>
        <begin position="335"/>
        <end position="355"/>
    </location>
</feature>
<dbReference type="Gene3D" id="3.40.50.880">
    <property type="match status" value="1"/>
</dbReference>
<evidence type="ECO:0000313" key="3">
    <source>
        <dbReference type="EMBL" id="PWY57155.1"/>
    </source>
</evidence>
<dbReference type="InterPro" id="IPR029062">
    <property type="entry name" value="Class_I_gatase-like"/>
</dbReference>
<dbReference type="RefSeq" id="WP_110141401.1">
    <property type="nucleotide sequence ID" value="NZ_QHJG01000003.1"/>
</dbReference>
<dbReference type="InterPro" id="IPR011697">
    <property type="entry name" value="Peptidase_C26"/>
</dbReference>